<dbReference type="PANTHER" id="PTHR33033">
    <property type="entry name" value="POLYNUCLEOTIDYL TRANSFERASE, RIBONUCLEASE H-LIKE SUPERFAMILY PROTEIN-RELATED"/>
    <property type="match status" value="1"/>
</dbReference>
<organism evidence="2 3">
    <name type="scientific">Hibiscus sabdariffa</name>
    <name type="common">roselle</name>
    <dbReference type="NCBI Taxonomy" id="183260"/>
    <lineage>
        <taxon>Eukaryota</taxon>
        <taxon>Viridiplantae</taxon>
        <taxon>Streptophyta</taxon>
        <taxon>Embryophyta</taxon>
        <taxon>Tracheophyta</taxon>
        <taxon>Spermatophyta</taxon>
        <taxon>Magnoliopsida</taxon>
        <taxon>eudicotyledons</taxon>
        <taxon>Gunneridae</taxon>
        <taxon>Pentapetalae</taxon>
        <taxon>rosids</taxon>
        <taxon>malvids</taxon>
        <taxon>Malvales</taxon>
        <taxon>Malvaceae</taxon>
        <taxon>Malvoideae</taxon>
        <taxon>Hibiscus</taxon>
    </lineage>
</organism>
<evidence type="ECO:0000259" key="1">
    <source>
        <dbReference type="Pfam" id="PF13456"/>
    </source>
</evidence>
<evidence type="ECO:0000313" key="3">
    <source>
        <dbReference type="Proteomes" id="UP001396334"/>
    </source>
</evidence>
<feature type="domain" description="RNase H type-1" evidence="1">
    <location>
        <begin position="88"/>
        <end position="210"/>
    </location>
</feature>
<dbReference type="InterPro" id="IPR036397">
    <property type="entry name" value="RNaseH_sf"/>
</dbReference>
<dbReference type="InterPro" id="IPR002156">
    <property type="entry name" value="RNaseH_domain"/>
</dbReference>
<dbReference type="Proteomes" id="UP001396334">
    <property type="component" value="Unassembled WGS sequence"/>
</dbReference>
<gene>
    <name evidence="2" type="ORF">V6N11_039838</name>
</gene>
<keyword evidence="3" id="KW-1185">Reference proteome</keyword>
<sequence length="224" mass="25324">MIFFSVVWTIWLSRNEIVFRNVSIEVDHMLQLSLLRVCRWGSTKWATMFPSLSNIMVRGEALKSVSFLFPLYPPSKWISLELEVLKFNIDGVVSGSFGPAGIGGVLKNHEGKMLCYFSKNVGIIDALTAKLLAIKETGILFKSSKRVQSHRLLVEYDSNNVVHYIKNAHLSPVSFRGIIDNILAMFEGLDWQVFLISREQNTLADNLAKKGISIIRGITEYLLD</sequence>
<dbReference type="PANTHER" id="PTHR33033:SF118">
    <property type="entry name" value="OS02G0175302 PROTEIN"/>
    <property type="match status" value="1"/>
</dbReference>
<dbReference type="CDD" id="cd06222">
    <property type="entry name" value="RNase_H_like"/>
    <property type="match status" value="1"/>
</dbReference>
<accession>A0ABR2RFN2</accession>
<dbReference type="InterPro" id="IPR044730">
    <property type="entry name" value="RNase_H-like_dom_plant"/>
</dbReference>
<comment type="caution">
    <text evidence="2">The sequence shown here is derived from an EMBL/GenBank/DDBJ whole genome shotgun (WGS) entry which is preliminary data.</text>
</comment>
<dbReference type="EMBL" id="JBBPBN010000022">
    <property type="protein sequence ID" value="KAK9011756.1"/>
    <property type="molecule type" value="Genomic_DNA"/>
</dbReference>
<dbReference type="Pfam" id="PF13456">
    <property type="entry name" value="RVT_3"/>
    <property type="match status" value="1"/>
</dbReference>
<evidence type="ECO:0000313" key="2">
    <source>
        <dbReference type="EMBL" id="KAK9011756.1"/>
    </source>
</evidence>
<name>A0ABR2RFN2_9ROSI</name>
<reference evidence="2 3" key="1">
    <citation type="journal article" date="2024" name="G3 (Bethesda)">
        <title>Genome assembly of Hibiscus sabdariffa L. provides insights into metabolisms of medicinal natural products.</title>
        <authorList>
            <person name="Kim T."/>
        </authorList>
    </citation>
    <scope>NUCLEOTIDE SEQUENCE [LARGE SCALE GENOMIC DNA]</scope>
    <source>
        <strain evidence="2">TK-2024</strain>
        <tissue evidence="2">Old leaves</tissue>
    </source>
</reference>
<dbReference type="SUPFAM" id="SSF53098">
    <property type="entry name" value="Ribonuclease H-like"/>
    <property type="match status" value="1"/>
</dbReference>
<proteinExistence type="predicted"/>
<dbReference type="InterPro" id="IPR012337">
    <property type="entry name" value="RNaseH-like_sf"/>
</dbReference>
<protein>
    <recommendedName>
        <fullName evidence="1">RNase H type-1 domain-containing protein</fullName>
    </recommendedName>
</protein>
<dbReference type="Gene3D" id="3.30.420.10">
    <property type="entry name" value="Ribonuclease H-like superfamily/Ribonuclease H"/>
    <property type="match status" value="1"/>
</dbReference>